<proteinExistence type="predicted"/>
<sequence length="151" mass="17511">MNQLLDISKGVGKVVWKANAKNERGQTLNATLGELISVENTYDIYGNITNIRNKKGNNWLYSVDYEYYFDGQVSRGLLKRRYDLHFGWEEKFTYDNFDRLVSWSSPNGQNYNTYLTDGRIDVNNQVGKYAYNATAKYKKESIQLNTPGSDY</sequence>
<reference evidence="1 2" key="1">
    <citation type="submission" date="2019-07" db="EMBL/GenBank/DDBJ databases">
        <title>Whole genome shotgun sequence of Empedobacter brevis NBRC 14943.</title>
        <authorList>
            <person name="Hosoyama A."/>
            <person name="Uohara A."/>
            <person name="Ohji S."/>
            <person name="Ichikawa N."/>
        </authorList>
    </citation>
    <scope>NUCLEOTIDE SEQUENCE [LARGE SCALE GENOMIC DNA]</scope>
    <source>
        <strain evidence="1 2">NBRC 14943</strain>
    </source>
</reference>
<dbReference type="Proteomes" id="UP000321245">
    <property type="component" value="Unassembled WGS sequence"/>
</dbReference>
<dbReference type="RefSeq" id="WP_026357497.1">
    <property type="nucleotide sequence ID" value="NZ_BJXC01000015.1"/>
</dbReference>
<dbReference type="AlphaFoldDB" id="A0A511NHW6"/>
<protein>
    <recommendedName>
        <fullName evidence="3">Type IV secretion protein Rhs</fullName>
    </recommendedName>
</protein>
<dbReference type="STRING" id="1218108.GCA_000382425_01697"/>
<gene>
    <name evidence="1" type="ORF">EB1_21900</name>
</gene>
<dbReference type="GeneID" id="84649876"/>
<evidence type="ECO:0000313" key="2">
    <source>
        <dbReference type="Proteomes" id="UP000321245"/>
    </source>
</evidence>
<name>A0A511NHW6_9FLAO</name>
<organism evidence="1 2">
    <name type="scientific">Empedobacter brevis NBRC 14943 = ATCC 43319</name>
    <dbReference type="NCBI Taxonomy" id="1218108"/>
    <lineage>
        <taxon>Bacteria</taxon>
        <taxon>Pseudomonadati</taxon>
        <taxon>Bacteroidota</taxon>
        <taxon>Flavobacteriia</taxon>
        <taxon>Flavobacteriales</taxon>
        <taxon>Weeksellaceae</taxon>
        <taxon>Empedobacter</taxon>
    </lineage>
</organism>
<evidence type="ECO:0008006" key="3">
    <source>
        <dbReference type="Google" id="ProtNLM"/>
    </source>
</evidence>
<accession>A0A511NHW6</accession>
<keyword evidence="2" id="KW-1185">Reference proteome</keyword>
<comment type="caution">
    <text evidence="1">The sequence shown here is derived from an EMBL/GenBank/DDBJ whole genome shotgun (WGS) entry which is preliminary data.</text>
</comment>
<dbReference type="Gene3D" id="2.180.10.10">
    <property type="entry name" value="RHS repeat-associated core"/>
    <property type="match status" value="1"/>
</dbReference>
<evidence type="ECO:0000313" key="1">
    <source>
        <dbReference type="EMBL" id="GEM52400.1"/>
    </source>
</evidence>
<dbReference type="EMBL" id="BJXC01000015">
    <property type="protein sequence ID" value="GEM52400.1"/>
    <property type="molecule type" value="Genomic_DNA"/>
</dbReference>